<dbReference type="CDD" id="cd03062">
    <property type="entry name" value="TRX_Fd_Sucrase"/>
    <property type="match status" value="1"/>
</dbReference>
<dbReference type="InterPro" id="IPR036249">
    <property type="entry name" value="Thioredoxin-like_sf"/>
</dbReference>
<name>G8ZU04_TORDE</name>
<dbReference type="PANTHER" id="PTHR31902">
    <property type="entry name" value="ACTIN PATCHES DISTAL PROTEIN 1"/>
    <property type="match status" value="1"/>
</dbReference>
<dbReference type="FunCoup" id="G8ZU04">
    <property type="interactions" value="61"/>
</dbReference>
<dbReference type="STRING" id="1076872.G8ZU04"/>
<evidence type="ECO:0000313" key="2">
    <source>
        <dbReference type="Proteomes" id="UP000005627"/>
    </source>
</evidence>
<accession>G8ZU04</accession>
<evidence type="ECO:0000313" key="1">
    <source>
        <dbReference type="EMBL" id="CCE92098.1"/>
    </source>
</evidence>
<dbReference type="AlphaFoldDB" id="G8ZU04"/>
<keyword evidence="2" id="KW-1185">Reference proteome</keyword>
<dbReference type="InterPro" id="IPR009737">
    <property type="entry name" value="Aim32/Apd1-like"/>
</dbReference>
<dbReference type="eggNOG" id="ENOG502QT0V">
    <property type="taxonomic scope" value="Eukaryota"/>
</dbReference>
<gene>
    <name evidence="1" type="primary">TDEL0D05140</name>
    <name evidence="1" type="ORF">TDEL_0D05140</name>
</gene>
<organism evidence="1 2">
    <name type="scientific">Torulaspora delbrueckii</name>
    <name type="common">Yeast</name>
    <name type="synonym">Candida colliculosa</name>
    <dbReference type="NCBI Taxonomy" id="4950"/>
    <lineage>
        <taxon>Eukaryota</taxon>
        <taxon>Fungi</taxon>
        <taxon>Dikarya</taxon>
        <taxon>Ascomycota</taxon>
        <taxon>Saccharomycotina</taxon>
        <taxon>Saccharomycetes</taxon>
        <taxon>Saccharomycetales</taxon>
        <taxon>Saccharomycetaceae</taxon>
        <taxon>Torulaspora</taxon>
    </lineage>
</organism>
<dbReference type="GO" id="GO:0005829">
    <property type="term" value="C:cytosol"/>
    <property type="evidence" value="ECO:0007669"/>
    <property type="project" value="EnsemblFungi"/>
</dbReference>
<proteinExistence type="predicted"/>
<evidence type="ECO:0008006" key="3">
    <source>
        <dbReference type="Google" id="ProtNLM"/>
    </source>
</evidence>
<dbReference type="Pfam" id="PF06999">
    <property type="entry name" value="Suc_Fer-like"/>
    <property type="match status" value="1"/>
</dbReference>
<dbReference type="EMBL" id="HE616745">
    <property type="protein sequence ID" value="CCE92098.1"/>
    <property type="molecule type" value="Genomic_DNA"/>
</dbReference>
<sequence>MGLLGLFKGKKDSVNAEATKDIGEVVEICDESSCGGECNGDEDAELEKGERAFGKLKIDHETPLYGSSRAPRIHFVVPTSQTDWEHDACLEDKKTVQYGIYKWCENHSDEGKSLTCAVSSLAKDIMDIEVMRGTKNNVLVLPHFIWINDLKSDKVDETLSDLVPKLLDKKQDRSKLLNEYSNLSDAGEKAFVLLCSHATRDKRCGIVAPYLKKSFDLRLQKSNLYRDISDRTAGGVNVVFVNHVGGHKFAANVQVFLRDPNVLIWLGRVTPNNVPYIVNGMIIPHQPKLPWPEKVRCIQKYQSW</sequence>
<dbReference type="SUPFAM" id="SSF52833">
    <property type="entry name" value="Thioredoxin-like"/>
    <property type="match status" value="1"/>
</dbReference>
<protein>
    <recommendedName>
        <fullName evidence="3">Actin patches distal protein 1</fullName>
    </recommendedName>
</protein>
<dbReference type="Proteomes" id="UP000005627">
    <property type="component" value="Chromosome 4"/>
</dbReference>
<reference evidence="1 2" key="1">
    <citation type="journal article" date="2011" name="Proc. Natl. Acad. Sci. U.S.A.">
        <title>Evolutionary erosion of yeast sex chromosomes by mating-type switching accidents.</title>
        <authorList>
            <person name="Gordon J.L."/>
            <person name="Armisen D."/>
            <person name="Proux-Wera E."/>
            <person name="Oheigeartaigh S.S."/>
            <person name="Byrne K.P."/>
            <person name="Wolfe K.H."/>
        </authorList>
    </citation>
    <scope>NUCLEOTIDE SEQUENCE [LARGE SCALE GENOMIC DNA]</scope>
    <source>
        <strain evidence="2">ATCC 10662 / CBS 1146 / NBRC 0425 / NCYC 2629 / NRRL Y-866</strain>
    </source>
</reference>
<dbReference type="InParanoid" id="G8ZU04"/>
<dbReference type="GeneID" id="11502532"/>
<dbReference type="PANTHER" id="PTHR31902:SF14">
    <property type="entry name" value="ACTIN PATCHES DISTAL PROTEIN 1"/>
    <property type="match status" value="1"/>
</dbReference>
<dbReference type="OrthoDB" id="10253744at2759"/>
<dbReference type="RefSeq" id="XP_003681309.1">
    <property type="nucleotide sequence ID" value="XM_003681261.1"/>
</dbReference>
<dbReference type="HOGENOM" id="CLU_033921_1_0_1"/>
<dbReference type="Gene3D" id="3.40.30.10">
    <property type="entry name" value="Glutaredoxin"/>
    <property type="match status" value="1"/>
</dbReference>
<dbReference type="KEGG" id="tdl:TDEL_0D05140"/>